<dbReference type="Gene3D" id="1.20.120.550">
    <property type="entry name" value="Membrane associated eicosanoid/glutathione metabolism-like domain"/>
    <property type="match status" value="1"/>
</dbReference>
<evidence type="ECO:0000256" key="3">
    <source>
        <dbReference type="ARBA" id="ARBA00022989"/>
    </source>
</evidence>
<dbReference type="SUPFAM" id="SSF161084">
    <property type="entry name" value="MAPEG domain-like"/>
    <property type="match status" value="1"/>
</dbReference>
<feature type="transmembrane region" description="Helical" evidence="5">
    <location>
        <begin position="12"/>
        <end position="34"/>
    </location>
</feature>
<dbReference type="GO" id="GO:0005765">
    <property type="term" value="C:lysosomal membrane"/>
    <property type="evidence" value="ECO:0007669"/>
    <property type="project" value="TreeGrafter"/>
</dbReference>
<dbReference type="PANTHER" id="PTHR31004:SF1">
    <property type="entry name" value="TRANSMEMBRANE PROTEIN 79"/>
    <property type="match status" value="1"/>
</dbReference>
<gene>
    <name evidence="6" type="ORF">SPDO_08810</name>
</gene>
<protein>
    <submittedName>
        <fullName evidence="6">MAPEG family protein</fullName>
    </submittedName>
</protein>
<comment type="caution">
    <text evidence="6">The sequence shown here is derived from an EMBL/GenBank/DDBJ whole genome shotgun (WGS) entry which is preliminary data.</text>
</comment>
<dbReference type="Proteomes" id="UP000197290">
    <property type="component" value="Unassembled WGS sequence"/>
</dbReference>
<dbReference type="InterPro" id="IPR001129">
    <property type="entry name" value="Membr-assoc_MAPEG"/>
</dbReference>
<reference evidence="6 7" key="1">
    <citation type="submission" date="2017-03" db="EMBL/GenBank/DDBJ databases">
        <title>Genome sequence of Sphingomonas dokdonensis DSM 21029.</title>
        <authorList>
            <person name="Poehlein A."/>
            <person name="Wuebbeler J.H."/>
            <person name="Steinbuechel A."/>
            <person name="Daniel R."/>
        </authorList>
    </citation>
    <scope>NUCLEOTIDE SEQUENCE [LARGE SCALE GENOMIC DNA]</scope>
    <source>
        <strain evidence="6 7">DSM 21029</strain>
    </source>
</reference>
<feature type="transmembrane region" description="Helical" evidence="5">
    <location>
        <begin position="46"/>
        <end position="69"/>
    </location>
</feature>
<keyword evidence="7" id="KW-1185">Reference proteome</keyword>
<keyword evidence="2 5" id="KW-0812">Transmembrane</keyword>
<accession>A0A245ZWA4</accession>
<dbReference type="OrthoDB" id="582367at2"/>
<name>A0A245ZWA4_9SPHN</name>
<keyword evidence="4 5" id="KW-0472">Membrane</keyword>
<evidence type="ECO:0000313" key="7">
    <source>
        <dbReference type="Proteomes" id="UP000197290"/>
    </source>
</evidence>
<dbReference type="AlphaFoldDB" id="A0A245ZWA4"/>
<evidence type="ECO:0000256" key="4">
    <source>
        <dbReference type="ARBA" id="ARBA00023136"/>
    </source>
</evidence>
<evidence type="ECO:0000256" key="1">
    <source>
        <dbReference type="ARBA" id="ARBA00004370"/>
    </source>
</evidence>
<evidence type="ECO:0000256" key="5">
    <source>
        <dbReference type="SAM" id="Phobius"/>
    </source>
</evidence>
<comment type="subcellular location">
    <subcellularLocation>
        <location evidence="1">Membrane</location>
    </subcellularLocation>
</comment>
<feature type="transmembrane region" description="Helical" evidence="5">
    <location>
        <begin position="102"/>
        <end position="120"/>
    </location>
</feature>
<sequence>MSVGEFEREQRRVAWGMGAALVTAIVVIAFGVGADRALGPIPFTQRVAFTIRADAFVILWLAAGIANVARMRFFSAQDIAGSSVARASEKVREARAILQNTLEQAMLAIGAHLIVAATFSQARMSIVALVCLFGVGRLLFWIGYRRGAAARAYGFGLTFYPSLMALVACAATIAVGSAA</sequence>
<evidence type="ECO:0000313" key="6">
    <source>
        <dbReference type="EMBL" id="OWK33992.1"/>
    </source>
</evidence>
<dbReference type="InterPro" id="IPR023352">
    <property type="entry name" value="MAPEG-like_dom_sf"/>
</dbReference>
<dbReference type="EMBL" id="NBBI01000001">
    <property type="protein sequence ID" value="OWK33992.1"/>
    <property type="molecule type" value="Genomic_DNA"/>
</dbReference>
<dbReference type="Pfam" id="PF01124">
    <property type="entry name" value="MAPEG"/>
    <property type="match status" value="1"/>
</dbReference>
<proteinExistence type="predicted"/>
<dbReference type="PANTHER" id="PTHR31004">
    <property type="entry name" value="TRANSMEMBRANE PROTEIN 79"/>
    <property type="match status" value="1"/>
</dbReference>
<organism evidence="6 7">
    <name type="scientific">Sphingomonas dokdonensis</name>
    <dbReference type="NCBI Taxonomy" id="344880"/>
    <lineage>
        <taxon>Bacteria</taxon>
        <taxon>Pseudomonadati</taxon>
        <taxon>Pseudomonadota</taxon>
        <taxon>Alphaproteobacteria</taxon>
        <taxon>Sphingomonadales</taxon>
        <taxon>Sphingomonadaceae</taxon>
        <taxon>Sphingomonas</taxon>
    </lineage>
</organism>
<dbReference type="GO" id="GO:0045055">
    <property type="term" value="P:regulated exocytosis"/>
    <property type="evidence" value="ECO:0007669"/>
    <property type="project" value="TreeGrafter"/>
</dbReference>
<keyword evidence="3 5" id="KW-1133">Transmembrane helix</keyword>
<feature type="transmembrane region" description="Helical" evidence="5">
    <location>
        <begin position="126"/>
        <end position="144"/>
    </location>
</feature>
<evidence type="ECO:0000256" key="2">
    <source>
        <dbReference type="ARBA" id="ARBA00022692"/>
    </source>
</evidence>
<feature type="transmembrane region" description="Helical" evidence="5">
    <location>
        <begin position="156"/>
        <end position="178"/>
    </location>
</feature>